<proteinExistence type="predicted"/>
<feature type="active site" description="Proton acceptor" evidence="3">
    <location>
        <position position="182"/>
    </location>
</feature>
<sequence length="343" mass="39224">MEENRLYTDWEIIVSNAHASFTEARAKGEADLLEVPHSCLRIGREIGKGAFGHVFIANASKLPHCNGPKLVAVKQLKKCPKRKPEFEEFLDEIAMMKQVGKHPNIVALLGCCTLKEPLTMIMEYIGCGDLVTMYTTLSGPNDSSREHSALEYLLDHKELHDFARQIACGMKHLEEKNITHRDLAARNILIDEKKTLKISDFGLSRTGIYVNTRNKKVPLRWLSIEAMRDHLYSSKSDVWAFGIVLWEIGTLGGYPYPTVSNHELLSFLHNGNRLDRPENCSAELYELMLHCWKAEPDDRPSFADIYKSLEPHRRIYIDFNEIEPTYVFPPTSDQIKKILVNNK</sequence>
<feature type="binding site" evidence="5">
    <location>
        <position position="200"/>
    </location>
    <ligand>
        <name>Mg(2+)</name>
        <dbReference type="ChEBI" id="CHEBI:18420"/>
    </ligand>
</feature>
<dbReference type="STRING" id="7159.Q179Z3"/>
<dbReference type="GO" id="GO:0007169">
    <property type="term" value="P:cell surface receptor protein tyrosine kinase signaling pathway"/>
    <property type="evidence" value="ECO:0007669"/>
    <property type="project" value="TreeGrafter"/>
</dbReference>
<dbReference type="InterPro" id="IPR000719">
    <property type="entry name" value="Prot_kinase_dom"/>
</dbReference>
<dbReference type="Gene3D" id="3.30.200.20">
    <property type="entry name" value="Phosphorylase Kinase, domain 1"/>
    <property type="match status" value="1"/>
</dbReference>
<dbReference type="SUPFAM" id="SSF56112">
    <property type="entry name" value="Protein kinase-like (PK-like)"/>
    <property type="match status" value="1"/>
</dbReference>
<protein>
    <submittedName>
        <fullName evidence="8">AAEL005448-PA</fullName>
    </submittedName>
</protein>
<dbReference type="eggNOG" id="KOG0200">
    <property type="taxonomic scope" value="Eukaryota"/>
</dbReference>
<evidence type="ECO:0000256" key="6">
    <source>
        <dbReference type="PROSITE-ProRule" id="PRU10141"/>
    </source>
</evidence>
<feature type="binding site" evidence="4">
    <location>
        <position position="186"/>
    </location>
    <ligand>
        <name>ATP</name>
        <dbReference type="ChEBI" id="CHEBI:30616"/>
    </ligand>
</feature>
<feature type="binding site" evidence="4 6">
    <location>
        <position position="74"/>
    </location>
    <ligand>
        <name>ATP</name>
        <dbReference type="ChEBI" id="CHEBI:30616"/>
    </ligand>
</feature>
<reference evidence="8" key="1">
    <citation type="submission" date="2005-10" db="EMBL/GenBank/DDBJ databases">
        <authorList>
            <person name="Loftus B.J."/>
            <person name="Nene V.M."/>
            <person name="Hannick L.I."/>
            <person name="Bidwell S."/>
            <person name="Haas B."/>
            <person name="Amedeo P."/>
            <person name="Orvis J."/>
            <person name="Wortman J.R."/>
            <person name="White O.R."/>
            <person name="Salzberg S."/>
            <person name="Shumway M."/>
            <person name="Koo H."/>
            <person name="Zhao Y."/>
            <person name="Holmes M."/>
            <person name="Miller J."/>
            <person name="Schatz M."/>
            <person name="Pop M."/>
            <person name="Pai G."/>
            <person name="Utterback T."/>
            <person name="Rogers Y.-H."/>
            <person name="Kravitz S."/>
            <person name="Fraser C.M."/>
        </authorList>
    </citation>
    <scope>NUCLEOTIDE SEQUENCE</scope>
    <source>
        <strain evidence="8">Liverpool</strain>
    </source>
</reference>
<evidence type="ECO:0000256" key="1">
    <source>
        <dbReference type="ARBA" id="ARBA00004167"/>
    </source>
</evidence>
<evidence type="ECO:0000313" key="8">
    <source>
        <dbReference type="EMBL" id="EAT43078.1"/>
    </source>
</evidence>
<dbReference type="Proteomes" id="UP000682892">
    <property type="component" value="Chromosome 2"/>
</dbReference>
<keyword evidence="5" id="KW-0479">Metal-binding</keyword>
<dbReference type="PANTHER" id="PTHR24416:SF594">
    <property type="entry name" value="PROTEIN KINASE DOMAIN-CONTAINING PROTEIN"/>
    <property type="match status" value="1"/>
</dbReference>
<keyword evidence="4 6" id="KW-0067">ATP-binding</keyword>
<evidence type="ECO:0000259" key="7">
    <source>
        <dbReference type="PROSITE" id="PS50011"/>
    </source>
</evidence>
<evidence type="ECO:0000256" key="3">
    <source>
        <dbReference type="PIRSR" id="PIRSR000615-1"/>
    </source>
</evidence>
<gene>
    <name evidence="8" type="ORF">AaeL_AAEL005448</name>
</gene>
<reference evidence="8" key="3">
    <citation type="submission" date="2012-09" db="EMBL/GenBank/DDBJ databases">
        <authorList>
            <consortium name="VectorBase"/>
        </authorList>
    </citation>
    <scope>NUCLEOTIDE SEQUENCE</scope>
    <source>
        <strain evidence="8">Liverpool</strain>
    </source>
</reference>
<dbReference type="GO" id="GO:0046872">
    <property type="term" value="F:metal ion binding"/>
    <property type="evidence" value="ECO:0007669"/>
    <property type="project" value="UniProtKB-KW"/>
</dbReference>
<organism evidence="8 9">
    <name type="scientific">Aedes aegypti</name>
    <name type="common">Yellowfever mosquito</name>
    <name type="synonym">Culex aegypti</name>
    <dbReference type="NCBI Taxonomy" id="7159"/>
    <lineage>
        <taxon>Eukaryota</taxon>
        <taxon>Metazoa</taxon>
        <taxon>Ecdysozoa</taxon>
        <taxon>Arthropoda</taxon>
        <taxon>Hexapoda</taxon>
        <taxon>Insecta</taxon>
        <taxon>Pterygota</taxon>
        <taxon>Neoptera</taxon>
        <taxon>Endopterygota</taxon>
        <taxon>Diptera</taxon>
        <taxon>Nematocera</taxon>
        <taxon>Culicoidea</taxon>
        <taxon>Culicidae</taxon>
        <taxon>Culicinae</taxon>
        <taxon>Aedini</taxon>
        <taxon>Aedes</taxon>
        <taxon>Stegomyia</taxon>
    </lineage>
</organism>
<keyword evidence="5" id="KW-0460">Magnesium</keyword>
<dbReference type="InterPro" id="IPR050122">
    <property type="entry name" value="RTK"/>
</dbReference>
<dbReference type="PROSITE" id="PS50011">
    <property type="entry name" value="PROTEIN_KINASE_DOM"/>
    <property type="match status" value="1"/>
</dbReference>
<dbReference type="GO" id="GO:0005524">
    <property type="term" value="F:ATP binding"/>
    <property type="evidence" value="ECO:0007669"/>
    <property type="project" value="UniProtKB-UniRule"/>
</dbReference>
<feature type="binding site" evidence="5">
    <location>
        <position position="187"/>
    </location>
    <ligand>
        <name>Mg(2+)</name>
        <dbReference type="ChEBI" id="CHEBI:18420"/>
    </ligand>
</feature>
<dbReference type="GO" id="GO:0043235">
    <property type="term" value="C:receptor complex"/>
    <property type="evidence" value="ECO:0007669"/>
    <property type="project" value="TreeGrafter"/>
</dbReference>
<dbReference type="InterPro" id="IPR008266">
    <property type="entry name" value="Tyr_kinase_AS"/>
</dbReference>
<dbReference type="AlphaFoldDB" id="Q179Z3"/>
<dbReference type="PIRSF" id="PIRSF000615">
    <property type="entry name" value="TyrPK_CSF1-R"/>
    <property type="match status" value="1"/>
</dbReference>
<dbReference type="InterPro" id="IPR011009">
    <property type="entry name" value="Kinase-like_dom_sf"/>
</dbReference>
<dbReference type="PROSITE" id="PS00109">
    <property type="entry name" value="PROTEIN_KINASE_TYR"/>
    <property type="match status" value="1"/>
</dbReference>
<dbReference type="SMART" id="SM00219">
    <property type="entry name" value="TyrKc"/>
    <property type="match status" value="1"/>
</dbReference>
<dbReference type="InterPro" id="IPR020635">
    <property type="entry name" value="Tyr_kinase_cat_dom"/>
</dbReference>
<dbReference type="InterPro" id="IPR017441">
    <property type="entry name" value="Protein_kinase_ATP_BS"/>
</dbReference>
<dbReference type="CDD" id="cd00192">
    <property type="entry name" value="PTKc"/>
    <property type="match status" value="1"/>
</dbReference>
<feature type="binding site" evidence="4">
    <location>
        <begin position="123"/>
        <end position="129"/>
    </location>
    <ligand>
        <name>ATP</name>
        <dbReference type="ChEBI" id="CHEBI:30616"/>
    </ligand>
</feature>
<feature type="domain" description="Protein kinase" evidence="7">
    <location>
        <begin position="40"/>
        <end position="315"/>
    </location>
</feature>
<feature type="binding site" evidence="4">
    <location>
        <begin position="47"/>
        <end position="54"/>
    </location>
    <ligand>
        <name>ATP</name>
        <dbReference type="ChEBI" id="CHEBI:30616"/>
    </ligand>
</feature>
<dbReference type="Gene3D" id="1.10.510.10">
    <property type="entry name" value="Transferase(Phosphotransferase) domain 1"/>
    <property type="match status" value="1"/>
</dbReference>
<dbReference type="InterPro" id="IPR001245">
    <property type="entry name" value="Ser-Thr/Tyr_kinase_cat_dom"/>
</dbReference>
<dbReference type="OMA" id="IKEPLTM"/>
<reference evidence="8" key="2">
    <citation type="journal article" date="2007" name="Science">
        <title>Genome sequence of Aedes aegypti, a major arbovirus vector.</title>
        <authorList>
            <person name="Nene V."/>
            <person name="Wortman J.R."/>
            <person name="Lawson D."/>
            <person name="Haas B."/>
            <person name="Kodira C."/>
            <person name="Tu Z.J."/>
            <person name="Loftus B."/>
            <person name="Xi Z."/>
            <person name="Megy K."/>
            <person name="Grabherr M."/>
            <person name="Ren Q."/>
            <person name="Zdobnov E.M."/>
            <person name="Lobo N.F."/>
            <person name="Campbell K.S."/>
            <person name="Brown S.E."/>
            <person name="Bonaldo M.F."/>
            <person name="Zhu J."/>
            <person name="Sinkins S.P."/>
            <person name="Hogenkamp D.G."/>
            <person name="Amedeo P."/>
            <person name="Arensburger P."/>
            <person name="Atkinson P.W."/>
            <person name="Bidwell S."/>
            <person name="Biedler J."/>
            <person name="Birney E."/>
            <person name="Bruggner R.V."/>
            <person name="Costas J."/>
            <person name="Coy M.R."/>
            <person name="Crabtree J."/>
            <person name="Crawford M."/>
            <person name="Debruyn B."/>
            <person name="Decaprio D."/>
            <person name="Eiglmeier K."/>
            <person name="Eisenstadt E."/>
            <person name="El-Dorry H."/>
            <person name="Gelbart W.M."/>
            <person name="Gomes S.L."/>
            <person name="Hammond M."/>
            <person name="Hannick L.I."/>
            <person name="Hogan J.R."/>
            <person name="Holmes M.H."/>
            <person name="Jaffe D."/>
            <person name="Johnston J.S."/>
            <person name="Kennedy R.C."/>
            <person name="Koo H."/>
            <person name="Kravitz S."/>
            <person name="Kriventseva E.V."/>
            <person name="Kulp D."/>
            <person name="Labutti K."/>
            <person name="Lee E."/>
            <person name="Li S."/>
            <person name="Lovin D.D."/>
            <person name="Mao C."/>
            <person name="Mauceli E."/>
            <person name="Menck C.F."/>
            <person name="Miller J.R."/>
            <person name="Montgomery P."/>
            <person name="Mori A."/>
            <person name="Nascimento A.L."/>
            <person name="Naveira H.F."/>
            <person name="Nusbaum C."/>
            <person name="O'leary S."/>
            <person name="Orvis J."/>
            <person name="Pertea M."/>
            <person name="Quesneville H."/>
            <person name="Reidenbach K.R."/>
            <person name="Rogers Y.H."/>
            <person name="Roth C.W."/>
            <person name="Schneider J.R."/>
            <person name="Schatz M."/>
            <person name="Shumway M."/>
            <person name="Stanke M."/>
            <person name="Stinson E.O."/>
            <person name="Tubio J.M."/>
            <person name="Vanzee J.P."/>
            <person name="Verjovski-Almeida S."/>
            <person name="Werner D."/>
            <person name="White O."/>
            <person name="Wyder S."/>
            <person name="Zeng Q."/>
            <person name="Zhao Q."/>
            <person name="Zhao Y."/>
            <person name="Hill C.A."/>
            <person name="Raikhel A.S."/>
            <person name="Soares M.B."/>
            <person name="Knudson D.L."/>
            <person name="Lee N.H."/>
            <person name="Galagan J."/>
            <person name="Salzberg S.L."/>
            <person name="Paulsen I.T."/>
            <person name="Dimopoulos G."/>
            <person name="Collins F.H."/>
            <person name="Birren B."/>
            <person name="Fraser-Liggett C.M."/>
            <person name="Severson D.W."/>
        </authorList>
    </citation>
    <scope>NUCLEOTIDE SEQUENCE [LARGE SCALE GENOMIC DNA]</scope>
    <source>
        <strain evidence="8">Liverpool</strain>
    </source>
</reference>
<comment type="catalytic activity">
    <reaction evidence="2">
        <text>L-tyrosyl-[protein] + ATP = O-phospho-L-tyrosyl-[protein] + ADP + H(+)</text>
        <dbReference type="Rhea" id="RHEA:10596"/>
        <dbReference type="Rhea" id="RHEA-COMP:10136"/>
        <dbReference type="Rhea" id="RHEA-COMP:20101"/>
        <dbReference type="ChEBI" id="CHEBI:15378"/>
        <dbReference type="ChEBI" id="CHEBI:30616"/>
        <dbReference type="ChEBI" id="CHEBI:46858"/>
        <dbReference type="ChEBI" id="CHEBI:61978"/>
        <dbReference type="ChEBI" id="CHEBI:456216"/>
        <dbReference type="EC" id="2.7.10.1"/>
    </reaction>
</comment>
<dbReference type="VEuPathDB" id="VectorBase:AAEL018341"/>
<dbReference type="GO" id="GO:0005886">
    <property type="term" value="C:plasma membrane"/>
    <property type="evidence" value="ECO:0007669"/>
    <property type="project" value="TreeGrafter"/>
</dbReference>
<dbReference type="PhylomeDB" id="Q179Z3"/>
<evidence type="ECO:0000256" key="4">
    <source>
        <dbReference type="PIRSR" id="PIRSR000615-2"/>
    </source>
</evidence>
<evidence type="ECO:0000256" key="5">
    <source>
        <dbReference type="PIRSR" id="PIRSR000615-3"/>
    </source>
</evidence>
<evidence type="ECO:0000256" key="2">
    <source>
        <dbReference type="ARBA" id="ARBA00051243"/>
    </source>
</evidence>
<name>Q179Z3_AEDAE</name>
<dbReference type="PANTHER" id="PTHR24416">
    <property type="entry name" value="TYROSINE-PROTEIN KINASE RECEPTOR"/>
    <property type="match status" value="1"/>
</dbReference>
<dbReference type="Pfam" id="PF07714">
    <property type="entry name" value="PK_Tyr_Ser-Thr"/>
    <property type="match status" value="1"/>
</dbReference>
<comment type="subcellular location">
    <subcellularLocation>
        <location evidence="1">Membrane</location>
        <topology evidence="1">Single-pass membrane protein</topology>
    </subcellularLocation>
</comment>
<dbReference type="FunFam" id="1.10.510.10:FF:000677">
    <property type="entry name" value="Uncharacterized protein, isoform A"/>
    <property type="match status" value="1"/>
</dbReference>
<evidence type="ECO:0000313" key="9">
    <source>
        <dbReference type="Proteomes" id="UP000682892"/>
    </source>
</evidence>
<keyword evidence="4 6" id="KW-0547">Nucleotide-binding</keyword>
<dbReference type="EMBL" id="CH477342">
    <property type="protein sequence ID" value="EAT43078.1"/>
    <property type="molecule type" value="Genomic_DNA"/>
</dbReference>
<accession>Q179Z3</accession>
<dbReference type="PRINTS" id="PR00109">
    <property type="entry name" value="TYRKINASE"/>
</dbReference>
<dbReference type="PROSITE" id="PS00107">
    <property type="entry name" value="PROTEIN_KINASE_ATP"/>
    <property type="match status" value="1"/>
</dbReference>
<dbReference type="GO" id="GO:0004714">
    <property type="term" value="F:transmembrane receptor protein tyrosine kinase activity"/>
    <property type="evidence" value="ECO:0007669"/>
    <property type="project" value="UniProtKB-EC"/>
</dbReference>